<dbReference type="Gene3D" id="6.10.140.1330">
    <property type="match status" value="1"/>
</dbReference>
<evidence type="ECO:0000256" key="2">
    <source>
        <dbReference type="ARBA" id="ARBA00007367"/>
    </source>
</evidence>
<gene>
    <name evidence="14" type="ORF">QS748_02255</name>
</gene>
<feature type="domain" description="Cation/H+ exchanger transmembrane" evidence="13">
    <location>
        <begin position="14"/>
        <end position="416"/>
    </location>
</feature>
<evidence type="ECO:0000256" key="5">
    <source>
        <dbReference type="ARBA" id="ARBA00022475"/>
    </source>
</evidence>
<evidence type="ECO:0000256" key="6">
    <source>
        <dbReference type="ARBA" id="ARBA00022692"/>
    </source>
</evidence>
<evidence type="ECO:0000256" key="7">
    <source>
        <dbReference type="ARBA" id="ARBA00022989"/>
    </source>
</evidence>
<keyword evidence="3" id="KW-0813">Transport</keyword>
<evidence type="ECO:0000256" key="11">
    <source>
        <dbReference type="ARBA" id="ARBA00023201"/>
    </source>
</evidence>
<evidence type="ECO:0000256" key="10">
    <source>
        <dbReference type="ARBA" id="ARBA00023136"/>
    </source>
</evidence>
<dbReference type="InterPro" id="IPR018422">
    <property type="entry name" value="Cation/H_exchanger_CPA1"/>
</dbReference>
<evidence type="ECO:0000256" key="1">
    <source>
        <dbReference type="ARBA" id="ARBA00004651"/>
    </source>
</evidence>
<feature type="transmembrane region" description="Helical" evidence="12">
    <location>
        <begin position="71"/>
        <end position="88"/>
    </location>
</feature>
<keyword evidence="4" id="KW-0050">Antiport</keyword>
<dbReference type="PANTHER" id="PTHR10110:SF195">
    <property type="entry name" value="NA(+)_H(+) ANTIPORTER NHAS2"/>
    <property type="match status" value="1"/>
</dbReference>
<name>A0AA90SLQ8_9GAMM</name>
<feature type="transmembrane region" description="Helical" evidence="12">
    <location>
        <begin position="202"/>
        <end position="226"/>
    </location>
</feature>
<feature type="transmembrane region" description="Helical" evidence="12">
    <location>
        <begin position="361"/>
        <end position="382"/>
    </location>
</feature>
<feature type="transmembrane region" description="Helical" evidence="12">
    <location>
        <begin position="321"/>
        <end position="340"/>
    </location>
</feature>
<feature type="transmembrane region" description="Helical" evidence="12">
    <location>
        <begin position="130"/>
        <end position="152"/>
    </location>
</feature>
<keyword evidence="15" id="KW-1185">Reference proteome</keyword>
<comment type="caution">
    <text evidence="14">The sequence shown here is derived from an EMBL/GenBank/DDBJ whole genome shotgun (WGS) entry which is preliminary data.</text>
</comment>
<dbReference type="Pfam" id="PF00999">
    <property type="entry name" value="Na_H_Exchanger"/>
    <property type="match status" value="1"/>
</dbReference>
<evidence type="ECO:0000256" key="4">
    <source>
        <dbReference type="ARBA" id="ARBA00022449"/>
    </source>
</evidence>
<keyword evidence="5" id="KW-1003">Cell membrane</keyword>
<dbReference type="GO" id="GO:0005886">
    <property type="term" value="C:plasma membrane"/>
    <property type="evidence" value="ECO:0007669"/>
    <property type="project" value="UniProtKB-SubCell"/>
</dbReference>
<feature type="transmembrane region" description="Helical" evidence="12">
    <location>
        <begin position="100"/>
        <end position="123"/>
    </location>
</feature>
<feature type="transmembrane region" description="Helical" evidence="12">
    <location>
        <begin position="246"/>
        <end position="274"/>
    </location>
</feature>
<reference evidence="14 15" key="1">
    <citation type="journal article" date="2023" name="bioRxiv">
        <title>An intranuclear bacterial parasite of deep-sea mussels expresses apoptosis inhibitors acquired from its host.</title>
        <authorList>
            <person name="Gonzalez Porras M.A."/>
            <person name="Assie A."/>
            <person name="Tietjen M."/>
            <person name="Violette M."/>
            <person name="Kleiner M."/>
            <person name="Gruber-Vodicka H."/>
            <person name="Dubilier N."/>
            <person name="Leisch N."/>
        </authorList>
    </citation>
    <scope>NUCLEOTIDE SEQUENCE [LARGE SCALE GENOMIC DNA]</scope>
    <source>
        <strain evidence="14">IAP13</strain>
    </source>
</reference>
<evidence type="ECO:0000256" key="8">
    <source>
        <dbReference type="ARBA" id="ARBA00023053"/>
    </source>
</evidence>
<evidence type="ECO:0000256" key="9">
    <source>
        <dbReference type="ARBA" id="ARBA00023065"/>
    </source>
</evidence>
<sequence>MGTYVLLSILSALALLAALISSKISRLETTIAITLSALCLSLGILVFGKFFSASLYFKAIKELNELDFRSLLVDGLLGFLLFAGALNIRLGVLKQQKWEVFILALISTLISTFIVAGLLWLIAPILGIKLAFIYCLLFGALISPTDPISVMAIINQLHAPQEIAIQVEGESLFNDGIGLVLFVSISQLAFSKTPLTLASVSWLFTHEVVGGVGFGLLLSIILHWLISLSDDESQKVLFTFIAPTCGYVIAVMIGVSAPLAIVCCGISLGALTTHVHFDTEGRIRLKRFWFLIEEYFNSLLFLLIGLILLLVEFHYADWQFMFLAIPLVLIARTLSVVLPYQCFRRFRSYNPFAEKILIWGGLRGGLALAMAMSVPSGIILVAEQNIDLRELLMVMSYGVVMFSILVQGTTIKGLIEKSKAVQ</sequence>
<evidence type="ECO:0000313" key="15">
    <source>
        <dbReference type="Proteomes" id="UP001178148"/>
    </source>
</evidence>
<comment type="subcellular location">
    <subcellularLocation>
        <location evidence="1">Cell membrane</location>
        <topology evidence="1">Multi-pass membrane protein</topology>
    </subcellularLocation>
</comment>
<evidence type="ECO:0000313" key="14">
    <source>
        <dbReference type="EMBL" id="MDP0588076.1"/>
    </source>
</evidence>
<keyword evidence="7 12" id="KW-1133">Transmembrane helix</keyword>
<proteinExistence type="inferred from homology"/>
<feature type="transmembrane region" description="Helical" evidence="12">
    <location>
        <begin position="295"/>
        <end position="315"/>
    </location>
</feature>
<dbReference type="GO" id="GO:0098719">
    <property type="term" value="P:sodium ion import across plasma membrane"/>
    <property type="evidence" value="ECO:0007669"/>
    <property type="project" value="TreeGrafter"/>
</dbReference>
<keyword evidence="6 12" id="KW-0812">Transmembrane</keyword>
<organism evidence="14 15">
    <name type="scientific">Candidatus Endonucleibacter bathymodioli</name>
    <dbReference type="NCBI Taxonomy" id="539814"/>
    <lineage>
        <taxon>Bacteria</taxon>
        <taxon>Pseudomonadati</taxon>
        <taxon>Pseudomonadota</taxon>
        <taxon>Gammaproteobacteria</taxon>
        <taxon>Oceanospirillales</taxon>
        <taxon>Endozoicomonadaceae</taxon>
        <taxon>Candidatus Endonucleibacter</taxon>
    </lineage>
</organism>
<dbReference type="GO" id="GO:0015386">
    <property type="term" value="F:potassium:proton antiporter activity"/>
    <property type="evidence" value="ECO:0007669"/>
    <property type="project" value="TreeGrafter"/>
</dbReference>
<dbReference type="InterPro" id="IPR006153">
    <property type="entry name" value="Cation/H_exchanger_TM"/>
</dbReference>
<comment type="similarity">
    <text evidence="2">Belongs to the monovalent cation:proton antiporter 1 (CPA1) transporter (TC 2.A.36) family.</text>
</comment>
<feature type="transmembrane region" description="Helical" evidence="12">
    <location>
        <begin position="394"/>
        <end position="415"/>
    </location>
</feature>
<keyword evidence="8" id="KW-0915">Sodium</keyword>
<dbReference type="Proteomes" id="UP001178148">
    <property type="component" value="Unassembled WGS sequence"/>
</dbReference>
<dbReference type="AlphaFoldDB" id="A0AA90SLQ8"/>
<accession>A0AA90SLQ8</accession>
<keyword evidence="9" id="KW-0406">Ion transport</keyword>
<keyword evidence="11" id="KW-0739">Sodium transport</keyword>
<dbReference type="GO" id="GO:0051453">
    <property type="term" value="P:regulation of intracellular pH"/>
    <property type="evidence" value="ECO:0007669"/>
    <property type="project" value="TreeGrafter"/>
</dbReference>
<protein>
    <submittedName>
        <fullName evidence="14">Sodium:proton antiporter</fullName>
    </submittedName>
</protein>
<dbReference type="EMBL" id="JASXSV010000002">
    <property type="protein sequence ID" value="MDP0588076.1"/>
    <property type="molecule type" value="Genomic_DNA"/>
</dbReference>
<keyword evidence="10 12" id="KW-0472">Membrane</keyword>
<dbReference type="GO" id="GO:0015385">
    <property type="term" value="F:sodium:proton antiporter activity"/>
    <property type="evidence" value="ECO:0007669"/>
    <property type="project" value="InterPro"/>
</dbReference>
<feature type="transmembrane region" description="Helical" evidence="12">
    <location>
        <begin position="31"/>
        <end position="51"/>
    </location>
</feature>
<evidence type="ECO:0000256" key="3">
    <source>
        <dbReference type="ARBA" id="ARBA00022448"/>
    </source>
</evidence>
<evidence type="ECO:0000259" key="13">
    <source>
        <dbReference type="Pfam" id="PF00999"/>
    </source>
</evidence>
<evidence type="ECO:0000256" key="12">
    <source>
        <dbReference type="SAM" id="Phobius"/>
    </source>
</evidence>
<dbReference type="PANTHER" id="PTHR10110">
    <property type="entry name" value="SODIUM/HYDROGEN EXCHANGER"/>
    <property type="match status" value="1"/>
</dbReference>